<dbReference type="GO" id="GO:0033188">
    <property type="term" value="F:sphingomyelin synthase activity"/>
    <property type="evidence" value="ECO:0007669"/>
    <property type="project" value="TreeGrafter"/>
</dbReference>
<dbReference type="GO" id="GO:0047493">
    <property type="term" value="F:ceramide cholinephosphotransferase activity"/>
    <property type="evidence" value="ECO:0007669"/>
    <property type="project" value="TreeGrafter"/>
</dbReference>
<keyword evidence="12" id="KW-1185">Reference proteome</keyword>
<evidence type="ECO:0000256" key="7">
    <source>
        <dbReference type="ARBA" id="ARBA00023098"/>
    </source>
</evidence>
<dbReference type="GO" id="GO:0000139">
    <property type="term" value="C:Golgi membrane"/>
    <property type="evidence" value="ECO:0007669"/>
    <property type="project" value="TreeGrafter"/>
</dbReference>
<evidence type="ECO:0000256" key="2">
    <source>
        <dbReference type="ARBA" id="ARBA00005441"/>
    </source>
</evidence>
<dbReference type="Pfam" id="PF14360">
    <property type="entry name" value="PAP2_C"/>
    <property type="match status" value="1"/>
</dbReference>
<proteinExistence type="inferred from homology"/>
<accession>A0A5P1FQN4</accession>
<dbReference type="GO" id="GO:0046513">
    <property type="term" value="P:ceramide biosynthetic process"/>
    <property type="evidence" value="ECO:0007669"/>
    <property type="project" value="TreeGrafter"/>
</dbReference>
<feature type="domain" description="Sphingomyelin synthase-like" evidence="10">
    <location>
        <begin position="30"/>
        <end position="94"/>
    </location>
</feature>
<organism evidence="11 12">
    <name type="scientific">Asparagus officinalis</name>
    <name type="common">Garden asparagus</name>
    <dbReference type="NCBI Taxonomy" id="4686"/>
    <lineage>
        <taxon>Eukaryota</taxon>
        <taxon>Viridiplantae</taxon>
        <taxon>Streptophyta</taxon>
        <taxon>Embryophyta</taxon>
        <taxon>Tracheophyta</taxon>
        <taxon>Spermatophyta</taxon>
        <taxon>Magnoliopsida</taxon>
        <taxon>Liliopsida</taxon>
        <taxon>Asparagales</taxon>
        <taxon>Asparagaceae</taxon>
        <taxon>Asparagoideae</taxon>
        <taxon>Asparagus</taxon>
    </lineage>
</organism>
<evidence type="ECO:0000256" key="6">
    <source>
        <dbReference type="ARBA" id="ARBA00022989"/>
    </source>
</evidence>
<comment type="similarity">
    <text evidence="2">Belongs to the sphingomyelin synthase family.</text>
</comment>
<feature type="transmembrane region" description="Helical" evidence="9">
    <location>
        <begin position="26"/>
        <end position="47"/>
    </location>
</feature>
<gene>
    <name evidence="11" type="ORF">A4U43_C01F2060</name>
</gene>
<evidence type="ECO:0000313" key="12">
    <source>
        <dbReference type="Proteomes" id="UP000243459"/>
    </source>
</evidence>
<dbReference type="InterPro" id="IPR025749">
    <property type="entry name" value="Sphingomyelin_synth-like_dom"/>
</dbReference>
<evidence type="ECO:0000256" key="5">
    <source>
        <dbReference type="ARBA" id="ARBA00022919"/>
    </source>
</evidence>
<dbReference type="GO" id="GO:0045140">
    <property type="term" value="F:inositol phosphoceramide synthase activity"/>
    <property type="evidence" value="ECO:0007669"/>
    <property type="project" value="TreeGrafter"/>
</dbReference>
<evidence type="ECO:0000256" key="4">
    <source>
        <dbReference type="ARBA" id="ARBA00022692"/>
    </source>
</evidence>
<name>A0A5P1FQN4_ASPOF</name>
<dbReference type="GO" id="GO:0005789">
    <property type="term" value="C:endoplasmic reticulum membrane"/>
    <property type="evidence" value="ECO:0007669"/>
    <property type="project" value="TreeGrafter"/>
</dbReference>
<evidence type="ECO:0000256" key="8">
    <source>
        <dbReference type="ARBA" id="ARBA00023136"/>
    </source>
</evidence>
<keyword evidence="5" id="KW-0746">Sphingolipid metabolism</keyword>
<comment type="subcellular location">
    <subcellularLocation>
        <location evidence="1">Membrane</location>
        <topology evidence="1">Multi-pass membrane protein</topology>
    </subcellularLocation>
</comment>
<evidence type="ECO:0000256" key="1">
    <source>
        <dbReference type="ARBA" id="ARBA00004141"/>
    </source>
</evidence>
<evidence type="ECO:0000256" key="9">
    <source>
        <dbReference type="SAM" id="Phobius"/>
    </source>
</evidence>
<dbReference type="GO" id="GO:0005886">
    <property type="term" value="C:plasma membrane"/>
    <property type="evidence" value="ECO:0007669"/>
    <property type="project" value="TreeGrafter"/>
</dbReference>
<dbReference type="AlphaFoldDB" id="A0A5P1FQN4"/>
<dbReference type="Gramene" id="ONK79021">
    <property type="protein sequence ID" value="ONK79021"/>
    <property type="gene ID" value="A4U43_C01F2060"/>
</dbReference>
<dbReference type="PANTHER" id="PTHR21290">
    <property type="entry name" value="SPHINGOMYELIN SYNTHETASE"/>
    <property type="match status" value="1"/>
</dbReference>
<evidence type="ECO:0000259" key="10">
    <source>
        <dbReference type="Pfam" id="PF14360"/>
    </source>
</evidence>
<keyword evidence="8 9" id="KW-0472">Membrane</keyword>
<keyword evidence="3" id="KW-0808">Transferase</keyword>
<dbReference type="InterPro" id="IPR045221">
    <property type="entry name" value="Sphingomyelin_synth-like"/>
</dbReference>
<evidence type="ECO:0000313" key="11">
    <source>
        <dbReference type="EMBL" id="ONK79021.1"/>
    </source>
</evidence>
<protein>
    <recommendedName>
        <fullName evidence="10">Sphingomyelin synthase-like domain-containing protein</fullName>
    </recommendedName>
</protein>
<dbReference type="EMBL" id="CM007381">
    <property type="protein sequence ID" value="ONK79021.1"/>
    <property type="molecule type" value="Genomic_DNA"/>
</dbReference>
<evidence type="ECO:0000256" key="3">
    <source>
        <dbReference type="ARBA" id="ARBA00022679"/>
    </source>
</evidence>
<keyword evidence="7" id="KW-0443">Lipid metabolism</keyword>
<dbReference type="PANTHER" id="PTHR21290:SF62">
    <property type="entry name" value="PHOSPHATIDYLINOSITOL:CERAMIDE INOSITOLPHOSPHOTRANSFERASE 1-RELATED"/>
    <property type="match status" value="1"/>
</dbReference>
<dbReference type="Proteomes" id="UP000243459">
    <property type="component" value="Chromosome 1"/>
</dbReference>
<reference evidence="12" key="1">
    <citation type="journal article" date="2017" name="Nat. Commun.">
        <title>The asparagus genome sheds light on the origin and evolution of a young Y chromosome.</title>
        <authorList>
            <person name="Harkess A."/>
            <person name="Zhou J."/>
            <person name="Xu C."/>
            <person name="Bowers J.E."/>
            <person name="Van der Hulst R."/>
            <person name="Ayyampalayam S."/>
            <person name="Mercati F."/>
            <person name="Riccardi P."/>
            <person name="McKain M.R."/>
            <person name="Kakrana A."/>
            <person name="Tang H."/>
            <person name="Ray J."/>
            <person name="Groenendijk J."/>
            <person name="Arikit S."/>
            <person name="Mathioni S.M."/>
            <person name="Nakano M."/>
            <person name="Shan H."/>
            <person name="Telgmann-Rauber A."/>
            <person name="Kanno A."/>
            <person name="Yue Z."/>
            <person name="Chen H."/>
            <person name="Li W."/>
            <person name="Chen Y."/>
            <person name="Xu X."/>
            <person name="Zhang Y."/>
            <person name="Luo S."/>
            <person name="Chen H."/>
            <person name="Gao J."/>
            <person name="Mao Z."/>
            <person name="Pires J.C."/>
            <person name="Luo M."/>
            <person name="Kudrna D."/>
            <person name="Wing R.A."/>
            <person name="Meyers B.C."/>
            <person name="Yi K."/>
            <person name="Kong H."/>
            <person name="Lavrijsen P."/>
            <person name="Sunseri F."/>
            <person name="Falavigna A."/>
            <person name="Ye Y."/>
            <person name="Leebens-Mack J.H."/>
            <person name="Chen G."/>
        </authorList>
    </citation>
    <scope>NUCLEOTIDE SEQUENCE [LARGE SCALE GENOMIC DNA]</scope>
    <source>
        <strain evidence="12">cv. DH0086</strain>
    </source>
</reference>
<keyword evidence="6 9" id="KW-1133">Transmembrane helix</keyword>
<keyword evidence="4 9" id="KW-0812">Transmembrane</keyword>
<dbReference type="GO" id="GO:0005802">
    <property type="term" value="C:trans-Golgi network"/>
    <property type="evidence" value="ECO:0007669"/>
    <property type="project" value="TreeGrafter"/>
</dbReference>
<sequence length="154" mass="17380">MRGSELATLPPPDSVWEVLLINFPRGVIYGCGDLIFSSHMIFTLVFVRVYHKYGSKRCIKALAWLMAIIQSLLIIASRKHYSVDVVVAWACVQRWCNEKGDIMCEICHEPYKPDYTAPPRPNPDETTIDISGVWTIIGTPLELCDPRILAMAAE</sequence>